<feature type="transmembrane region" description="Helical" evidence="10">
    <location>
        <begin position="122"/>
        <end position="140"/>
    </location>
</feature>
<evidence type="ECO:0000256" key="1">
    <source>
        <dbReference type="ARBA" id="ARBA00004651"/>
    </source>
</evidence>
<dbReference type="EMBL" id="JAHIBW010000021">
    <property type="protein sequence ID" value="KAG7300058.1"/>
    <property type="molecule type" value="Genomic_DNA"/>
</dbReference>
<keyword evidence="13" id="KW-1185">Reference proteome</keyword>
<evidence type="ECO:0000256" key="11">
    <source>
        <dbReference type="SAM" id="MobiDB-lite"/>
    </source>
</evidence>
<keyword evidence="2" id="KW-1003">Cell membrane</keyword>
<feature type="transmembrane region" description="Helical" evidence="10">
    <location>
        <begin position="259"/>
        <end position="282"/>
    </location>
</feature>
<feature type="region of interest" description="Disordered" evidence="11">
    <location>
        <begin position="381"/>
        <end position="411"/>
    </location>
</feature>
<dbReference type="PANTHER" id="PTHR21137:SF35">
    <property type="entry name" value="ODORANT RECEPTOR 19A-RELATED"/>
    <property type="match status" value="1"/>
</dbReference>
<comment type="caution">
    <text evidence="12">The sequence shown here is derived from an EMBL/GenBank/DDBJ whole genome shotgun (WGS) entry which is preliminary data.</text>
</comment>
<dbReference type="PANTHER" id="PTHR21137">
    <property type="entry name" value="ODORANT RECEPTOR"/>
    <property type="match status" value="1"/>
</dbReference>
<feature type="compositionally biased region" description="Basic and acidic residues" evidence="11">
    <location>
        <begin position="383"/>
        <end position="392"/>
    </location>
</feature>
<evidence type="ECO:0000256" key="3">
    <source>
        <dbReference type="ARBA" id="ARBA00022606"/>
    </source>
</evidence>
<dbReference type="Proteomes" id="UP000823941">
    <property type="component" value="Chromosome 21"/>
</dbReference>
<keyword evidence="8 10" id="KW-0675">Receptor</keyword>
<evidence type="ECO:0000256" key="6">
    <source>
        <dbReference type="ARBA" id="ARBA00022989"/>
    </source>
</evidence>
<reference evidence="12 13" key="1">
    <citation type="submission" date="2021-06" db="EMBL/GenBank/DDBJ databases">
        <title>A haploid diamondback moth (Plutella xylostella L.) genome assembly resolves 31 chromosomes and identifies a diamide resistance mutation.</title>
        <authorList>
            <person name="Ward C.M."/>
            <person name="Perry K.D."/>
            <person name="Baker G."/>
            <person name="Powis K."/>
            <person name="Heckel D.G."/>
            <person name="Baxter S.W."/>
        </authorList>
    </citation>
    <scope>NUCLEOTIDE SEQUENCE [LARGE SCALE GENOMIC DNA]</scope>
    <source>
        <strain evidence="12 13">LV</strain>
        <tissue evidence="12">Single pupa</tissue>
    </source>
</reference>
<comment type="subcellular location">
    <subcellularLocation>
        <location evidence="1 10">Cell membrane</location>
        <topology evidence="1 10">Multi-pass membrane protein</topology>
    </subcellularLocation>
</comment>
<feature type="transmembrane region" description="Helical" evidence="10">
    <location>
        <begin position="70"/>
        <end position="88"/>
    </location>
</feature>
<evidence type="ECO:0000256" key="5">
    <source>
        <dbReference type="ARBA" id="ARBA00022725"/>
    </source>
</evidence>
<name>A0ABQ7Q4A6_PLUXY</name>
<protein>
    <recommendedName>
        <fullName evidence="10">Odorant receptor</fullName>
    </recommendedName>
</protein>
<evidence type="ECO:0000256" key="4">
    <source>
        <dbReference type="ARBA" id="ARBA00022692"/>
    </source>
</evidence>
<evidence type="ECO:0000256" key="10">
    <source>
        <dbReference type="RuleBase" id="RU351113"/>
    </source>
</evidence>
<dbReference type="Pfam" id="PF02949">
    <property type="entry name" value="7tm_6"/>
    <property type="match status" value="1"/>
</dbReference>
<organism evidence="12 13">
    <name type="scientific">Plutella xylostella</name>
    <name type="common">Diamondback moth</name>
    <name type="synonym">Plutella maculipennis</name>
    <dbReference type="NCBI Taxonomy" id="51655"/>
    <lineage>
        <taxon>Eukaryota</taxon>
        <taxon>Metazoa</taxon>
        <taxon>Ecdysozoa</taxon>
        <taxon>Arthropoda</taxon>
        <taxon>Hexapoda</taxon>
        <taxon>Insecta</taxon>
        <taxon>Pterygota</taxon>
        <taxon>Neoptera</taxon>
        <taxon>Endopterygota</taxon>
        <taxon>Lepidoptera</taxon>
        <taxon>Glossata</taxon>
        <taxon>Ditrysia</taxon>
        <taxon>Yponomeutoidea</taxon>
        <taxon>Plutellidae</taxon>
        <taxon>Plutella</taxon>
    </lineage>
</organism>
<feature type="transmembrane region" description="Helical" evidence="10">
    <location>
        <begin position="175"/>
        <end position="207"/>
    </location>
</feature>
<comment type="caution">
    <text evidence="10">Lacks conserved residue(s) required for the propagation of feature annotation.</text>
</comment>
<comment type="similarity">
    <text evidence="10">Belongs to the insect chemoreceptor superfamily. Heteromeric odorant receptor channel (TC 1.A.69) family.</text>
</comment>
<evidence type="ECO:0000313" key="12">
    <source>
        <dbReference type="EMBL" id="KAG7300058.1"/>
    </source>
</evidence>
<keyword evidence="9 10" id="KW-0807">Transducer</keyword>
<keyword evidence="4 10" id="KW-0812">Transmembrane</keyword>
<proteinExistence type="inferred from homology"/>
<evidence type="ECO:0000256" key="2">
    <source>
        <dbReference type="ARBA" id="ARBA00022475"/>
    </source>
</evidence>
<gene>
    <name evidence="12" type="ORF">JYU34_015591</name>
</gene>
<keyword evidence="7 10" id="KW-0472">Membrane</keyword>
<keyword evidence="6 10" id="KW-1133">Transmembrane helix</keyword>
<sequence length="420" mass="48160">MNSRSLLRDYCKYAYYTGIGDYWFEPLYPETPWYRVCFYLSFTIYLSLILFENLAAWFGEFPDVEKNSSVMFAVIHSIVLTKMFLVVFRKEAVKQINIEMANVGSDLEEAALMRRQYSKVRSGILCYMLSVYASLGTYAAESARRSIVEGTPFYTVVTYYPKYEDTSTTADVFRVLFYIIWVVMMMPMIFADCFPITHVIILSFKFITLRRHFERVREVFDEDLLLKRSDAVERMRDGFLQGILMHQKLIRLADDIHRIFGIIMSLQVCESSAVAVLLLLRLAQSPRMEVFNAFMTYTFVASLFFLLGLNLWNAGEMTHQASLLSTAMFQSGWHLAPGAAARAARRLALVACAQAQKPLVLKAFGIQDLSYGTFVSQSNKAMNTRERKRSNDTENAFALPSARTGSHEKVKPAERALRLI</sequence>
<keyword evidence="3 10" id="KW-0716">Sensory transduction</keyword>
<keyword evidence="5 10" id="KW-0552">Olfaction</keyword>
<evidence type="ECO:0000256" key="7">
    <source>
        <dbReference type="ARBA" id="ARBA00023136"/>
    </source>
</evidence>
<evidence type="ECO:0000313" key="13">
    <source>
        <dbReference type="Proteomes" id="UP000823941"/>
    </source>
</evidence>
<feature type="transmembrane region" description="Helical" evidence="10">
    <location>
        <begin position="294"/>
        <end position="312"/>
    </location>
</feature>
<evidence type="ECO:0000256" key="8">
    <source>
        <dbReference type="ARBA" id="ARBA00023170"/>
    </source>
</evidence>
<feature type="transmembrane region" description="Helical" evidence="10">
    <location>
        <begin position="36"/>
        <end position="58"/>
    </location>
</feature>
<dbReference type="InterPro" id="IPR004117">
    <property type="entry name" value="7tm6_olfct_rcpt"/>
</dbReference>
<evidence type="ECO:0000256" key="9">
    <source>
        <dbReference type="ARBA" id="ARBA00023224"/>
    </source>
</evidence>
<accession>A0ABQ7Q4A6</accession>